<sequence>MPSTPPPPAAPQEQPARVSWLEDGAQRSALWRSESGWPAPERIVIADERMPAAEAHRLVGGGSALLWRGDYQAARQLLRALAARIDKGNRRPPRDLALAFRQHREQSFHRARLLGLLLVPLDAGYVVPLRRAPDVREACTEAYGPGDDSLDSLVSLRELLGVIGSHEWRRRGVDVPELESTIHPHYGVFSPVRGEYLELVATAPLPAEASRAVDIGTGTGVLAAILARRGIRSVTATDLGPRAIACARDNLTRLGLVDRVEVIEADLFAPGLADLIVCNPPWLPAEARIPSDYAVYDPESRMLRGFLGGLRAHLAPGGEGWLIISDLAERLGLRSRGELLDLIEDSGLRVLERHDTRPTHARSSDASDPLHVARAAEITSLWRLGSAD</sequence>
<dbReference type="SUPFAM" id="SSF53335">
    <property type="entry name" value="S-adenosyl-L-methionine-dependent methyltransferases"/>
    <property type="match status" value="1"/>
</dbReference>
<protein>
    <submittedName>
        <fullName evidence="2">Methylase</fullName>
    </submittedName>
</protein>
<dbReference type="KEGG" id="mvd:AWU67_15745"/>
<dbReference type="InterPro" id="IPR007848">
    <property type="entry name" value="Small_mtfrase_dom"/>
</dbReference>
<evidence type="ECO:0000313" key="2">
    <source>
        <dbReference type="EMBL" id="AMB60073.1"/>
    </source>
</evidence>
<reference evidence="3" key="2">
    <citation type="submission" date="2016-01" db="EMBL/GenBank/DDBJ databases">
        <title>First complete genome sequence of a species in the genus Microterricola, an extremophilic cold active enzyme producing strain ERGS5:02 isolated from Sikkim Himalaya.</title>
        <authorList>
            <person name="Kumar R."/>
            <person name="Singh D."/>
            <person name="Swarnkar M.K."/>
        </authorList>
    </citation>
    <scope>NUCLEOTIDE SEQUENCE [LARGE SCALE GENOMIC DNA]</scope>
    <source>
        <strain evidence="3">ERGS5:02</strain>
    </source>
</reference>
<dbReference type="InterPro" id="IPR002052">
    <property type="entry name" value="DNA_methylase_N6_adenine_CS"/>
</dbReference>
<dbReference type="PANTHER" id="PTHR18895">
    <property type="entry name" value="HEMK METHYLTRANSFERASE"/>
    <property type="match status" value="1"/>
</dbReference>
<accession>A0A0Y0Q1X1</accession>
<dbReference type="Pfam" id="PF05175">
    <property type="entry name" value="MTS"/>
    <property type="match status" value="1"/>
</dbReference>
<reference evidence="2 3" key="1">
    <citation type="journal article" date="2016" name="J. Biotechnol.">
        <title>First complete genome sequence of a species in the genus Microterricola, an extremophilic cold active enzyme producing bacterial strain ERGS5:02 isolated from Sikkim Himalaya.</title>
        <authorList>
            <person name="Himanshu"/>
            <person name="Swarnkar M.K."/>
            <person name="Singh D."/>
            <person name="Kumar R."/>
        </authorList>
    </citation>
    <scope>NUCLEOTIDE SEQUENCE [LARGE SCALE GENOMIC DNA]</scope>
    <source>
        <strain evidence="2 3">ERGS5:02</strain>
    </source>
</reference>
<gene>
    <name evidence="2" type="ORF">AWU67_15745</name>
</gene>
<evidence type="ECO:0000259" key="1">
    <source>
        <dbReference type="Pfam" id="PF05175"/>
    </source>
</evidence>
<proteinExistence type="predicted"/>
<keyword evidence="3" id="KW-1185">Reference proteome</keyword>
<dbReference type="OrthoDB" id="267914at2"/>
<dbReference type="EMBL" id="CP014145">
    <property type="protein sequence ID" value="AMB60073.1"/>
    <property type="molecule type" value="Genomic_DNA"/>
</dbReference>
<dbReference type="GO" id="GO:0003676">
    <property type="term" value="F:nucleic acid binding"/>
    <property type="evidence" value="ECO:0007669"/>
    <property type="project" value="InterPro"/>
</dbReference>
<feature type="domain" description="Methyltransferase small" evidence="1">
    <location>
        <begin position="181"/>
        <end position="285"/>
    </location>
</feature>
<dbReference type="Proteomes" id="UP000058305">
    <property type="component" value="Chromosome"/>
</dbReference>
<name>A0A0Y0Q1X1_9MICO</name>
<evidence type="ECO:0000313" key="3">
    <source>
        <dbReference type="Proteomes" id="UP000058305"/>
    </source>
</evidence>
<organism evidence="2 3">
    <name type="scientific">Microterricola viridarii</name>
    <dbReference type="NCBI Taxonomy" id="412690"/>
    <lineage>
        <taxon>Bacteria</taxon>
        <taxon>Bacillati</taxon>
        <taxon>Actinomycetota</taxon>
        <taxon>Actinomycetes</taxon>
        <taxon>Micrococcales</taxon>
        <taxon>Microbacteriaceae</taxon>
        <taxon>Microterricola</taxon>
    </lineage>
</organism>
<keyword evidence="2" id="KW-0489">Methyltransferase</keyword>
<dbReference type="PROSITE" id="PS00092">
    <property type="entry name" value="N6_MTASE"/>
    <property type="match status" value="1"/>
</dbReference>
<dbReference type="GO" id="GO:0032259">
    <property type="term" value="P:methylation"/>
    <property type="evidence" value="ECO:0007669"/>
    <property type="project" value="UniProtKB-KW"/>
</dbReference>
<dbReference type="Gene3D" id="3.40.50.150">
    <property type="entry name" value="Vaccinia Virus protein VP39"/>
    <property type="match status" value="1"/>
</dbReference>
<dbReference type="InterPro" id="IPR029063">
    <property type="entry name" value="SAM-dependent_MTases_sf"/>
</dbReference>
<dbReference type="GO" id="GO:0036009">
    <property type="term" value="F:protein-glutamine N-methyltransferase activity"/>
    <property type="evidence" value="ECO:0007669"/>
    <property type="project" value="TreeGrafter"/>
</dbReference>
<keyword evidence="2" id="KW-0808">Transferase</keyword>
<dbReference type="AlphaFoldDB" id="A0A0Y0Q1X1"/>
<dbReference type="PANTHER" id="PTHR18895:SF74">
    <property type="entry name" value="MTRF1L RELEASE FACTOR GLUTAMINE METHYLTRANSFERASE"/>
    <property type="match status" value="1"/>
</dbReference>
<dbReference type="InterPro" id="IPR050320">
    <property type="entry name" value="N5-glutamine_MTase"/>
</dbReference>
<dbReference type="CDD" id="cd02440">
    <property type="entry name" value="AdoMet_MTases"/>
    <property type="match status" value="1"/>
</dbReference>